<dbReference type="RefSeq" id="WP_245769348.1">
    <property type="nucleotide sequence ID" value="NZ_FNFF01000005.1"/>
</dbReference>
<evidence type="ECO:0000313" key="1">
    <source>
        <dbReference type="EMBL" id="SDK20640.1"/>
    </source>
</evidence>
<dbReference type="STRING" id="417292.SAMN05421806_105286"/>
<evidence type="ECO:0008006" key="3">
    <source>
        <dbReference type="Google" id="ProtNLM"/>
    </source>
</evidence>
<dbReference type="Proteomes" id="UP000199155">
    <property type="component" value="Unassembled WGS sequence"/>
</dbReference>
<sequence length="264" mass="27882">MTAEPHPPTSSEARLLHDQLAALALLCSRDLGAEPGGAGLGASGPGYRISELARDKAAKSRDALLAPLTKQWGSVRRVALRDGQLREPWAFFATLAPEVHVWHTPDRWLALGVTSAPPARLLALVTTTAPPGTPAPAAETGETWALDADVPVPVTPDEVAQLLRTRIGGGQFDLWLKSPSGRAVSLLTNADRAMVVLFEGPDDPGEHALDPGAEGASGGFLLADGQIDAYPDADTVPLGEALRLVEHIVRTGTWPDDAPWMSDR</sequence>
<gene>
    <name evidence="1" type="ORF">SAMN05421806_105286</name>
</gene>
<protein>
    <recommendedName>
        <fullName evidence="3">EspG family protein</fullName>
    </recommendedName>
</protein>
<reference evidence="1 2" key="1">
    <citation type="submission" date="2016-10" db="EMBL/GenBank/DDBJ databases">
        <authorList>
            <person name="de Groot N.N."/>
        </authorList>
    </citation>
    <scope>NUCLEOTIDE SEQUENCE [LARGE SCALE GENOMIC DNA]</scope>
    <source>
        <strain evidence="1 2">CGMCC 4.5727</strain>
    </source>
</reference>
<dbReference type="EMBL" id="FNFF01000005">
    <property type="protein sequence ID" value="SDK20640.1"/>
    <property type="molecule type" value="Genomic_DNA"/>
</dbReference>
<keyword evidence="2" id="KW-1185">Reference proteome</keyword>
<evidence type="ECO:0000313" key="2">
    <source>
        <dbReference type="Proteomes" id="UP000199155"/>
    </source>
</evidence>
<name>A0A1G9A2L7_9ACTN</name>
<organism evidence="1 2">
    <name type="scientific">Streptomyces indicus</name>
    <dbReference type="NCBI Taxonomy" id="417292"/>
    <lineage>
        <taxon>Bacteria</taxon>
        <taxon>Bacillati</taxon>
        <taxon>Actinomycetota</taxon>
        <taxon>Actinomycetes</taxon>
        <taxon>Kitasatosporales</taxon>
        <taxon>Streptomycetaceae</taxon>
        <taxon>Streptomyces</taxon>
    </lineage>
</organism>
<dbReference type="AlphaFoldDB" id="A0A1G9A2L7"/>
<accession>A0A1G9A2L7</accession>
<proteinExistence type="predicted"/>